<dbReference type="InParanoid" id="A0A7R8V5Z0"/>
<dbReference type="AlphaFoldDB" id="A0A7R8V5Z0"/>
<reference evidence="3 4" key="1">
    <citation type="submission" date="2020-11" db="EMBL/GenBank/DDBJ databases">
        <authorList>
            <person name="Wallbank WR R."/>
            <person name="Pardo Diaz C."/>
            <person name="Kozak K."/>
            <person name="Martin S."/>
            <person name="Jiggins C."/>
            <person name="Moest M."/>
            <person name="Warren A I."/>
            <person name="Generalovic N T."/>
            <person name="Byers J.R.P. K."/>
            <person name="Montejo-Kovacevich G."/>
            <person name="Yen C E."/>
        </authorList>
    </citation>
    <scope>NUCLEOTIDE SEQUENCE [LARGE SCALE GENOMIC DNA]</scope>
</reference>
<evidence type="ECO:0000256" key="2">
    <source>
        <dbReference type="SAM" id="SignalP"/>
    </source>
</evidence>
<keyword evidence="2" id="KW-0732">Signal</keyword>
<name>A0A7R8V5Z0_HERIL</name>
<evidence type="ECO:0000313" key="3">
    <source>
        <dbReference type="EMBL" id="CAD7092722.1"/>
    </source>
</evidence>
<evidence type="ECO:0008006" key="5">
    <source>
        <dbReference type="Google" id="ProtNLM"/>
    </source>
</evidence>
<dbReference type="EMBL" id="LR899014">
    <property type="protein sequence ID" value="CAD7092722.1"/>
    <property type="molecule type" value="Genomic_DNA"/>
</dbReference>
<keyword evidence="4" id="KW-1185">Reference proteome</keyword>
<feature type="compositionally biased region" description="Low complexity" evidence="1">
    <location>
        <begin position="46"/>
        <end position="56"/>
    </location>
</feature>
<evidence type="ECO:0000256" key="1">
    <source>
        <dbReference type="SAM" id="MobiDB-lite"/>
    </source>
</evidence>
<gene>
    <name evidence="3" type="ORF">HERILL_LOCUS15059</name>
</gene>
<organism evidence="3 4">
    <name type="scientific">Hermetia illucens</name>
    <name type="common">Black soldier fly</name>
    <dbReference type="NCBI Taxonomy" id="343691"/>
    <lineage>
        <taxon>Eukaryota</taxon>
        <taxon>Metazoa</taxon>
        <taxon>Ecdysozoa</taxon>
        <taxon>Arthropoda</taxon>
        <taxon>Hexapoda</taxon>
        <taxon>Insecta</taxon>
        <taxon>Pterygota</taxon>
        <taxon>Neoptera</taxon>
        <taxon>Endopterygota</taxon>
        <taxon>Diptera</taxon>
        <taxon>Brachycera</taxon>
        <taxon>Stratiomyomorpha</taxon>
        <taxon>Stratiomyidae</taxon>
        <taxon>Hermetiinae</taxon>
        <taxon>Hermetia</taxon>
    </lineage>
</organism>
<feature type="signal peptide" evidence="2">
    <location>
        <begin position="1"/>
        <end position="24"/>
    </location>
</feature>
<dbReference type="OrthoDB" id="7412264at2759"/>
<dbReference type="Proteomes" id="UP000594454">
    <property type="component" value="Chromosome 6"/>
</dbReference>
<accession>A0A7R8V5Z0</accession>
<proteinExistence type="predicted"/>
<feature type="chain" id="PRO_5031102546" description="Follicle cell protein 3C-1" evidence="2">
    <location>
        <begin position="25"/>
        <end position="184"/>
    </location>
</feature>
<evidence type="ECO:0000313" key="4">
    <source>
        <dbReference type="Proteomes" id="UP000594454"/>
    </source>
</evidence>
<feature type="region of interest" description="Disordered" evidence="1">
    <location>
        <begin position="46"/>
        <end position="65"/>
    </location>
</feature>
<protein>
    <recommendedName>
        <fullName evidence="5">Follicle cell protein 3C-1</fullName>
    </recommendedName>
</protein>
<sequence length="184" mass="20271">MGILRQAVLIGTIVLIGSRSLVYGAQQTQPPVSNALVPPVLYLTETTPSTPTVTPRPGRHHVLTPRPKNNTIYPCTCGVFLSSQFKKGSTEPPKGAPVVRHEQDKVFPCTPLGIRQCQNKCLEAFVKHLPNAGPILCSTMERDCHKEKAYLFVQNCKPNWVNSNLSNGKEYCCKDGVQYPCPLI</sequence>